<evidence type="ECO:0000259" key="2">
    <source>
        <dbReference type="Pfam" id="PF00011"/>
    </source>
</evidence>
<evidence type="ECO:0000256" key="1">
    <source>
        <dbReference type="ARBA" id="ARBA00023016"/>
    </source>
</evidence>
<name>A0A9D3U5E2_9ROSI</name>
<dbReference type="EMBL" id="JAIQCV010000070">
    <property type="protein sequence ID" value="KAH1030207.1"/>
    <property type="molecule type" value="Genomic_DNA"/>
</dbReference>
<accession>A0A9D3U5E2</accession>
<dbReference type="Pfam" id="PF00011">
    <property type="entry name" value="HSP20"/>
    <property type="match status" value="1"/>
</dbReference>
<comment type="caution">
    <text evidence="3">The sequence shown here is derived from an EMBL/GenBank/DDBJ whole genome shotgun (WGS) entry which is preliminary data.</text>
</comment>
<reference evidence="3 4" key="1">
    <citation type="journal article" date="2021" name="Plant Biotechnol. J.">
        <title>Multi-omics assisted identification of the key and species-specific regulatory components of drought-tolerant mechanisms in Gossypium stocksii.</title>
        <authorList>
            <person name="Yu D."/>
            <person name="Ke L."/>
            <person name="Zhang D."/>
            <person name="Wu Y."/>
            <person name="Sun Y."/>
            <person name="Mei J."/>
            <person name="Sun J."/>
            <person name="Sun Y."/>
        </authorList>
    </citation>
    <scope>NUCLEOTIDE SEQUENCE [LARGE SCALE GENOMIC DNA]</scope>
    <source>
        <strain evidence="4">cv. E1</strain>
        <tissue evidence="3">Leaf</tissue>
    </source>
</reference>
<dbReference type="InterPro" id="IPR002068">
    <property type="entry name" value="A-crystallin/Hsp20_dom"/>
</dbReference>
<dbReference type="Proteomes" id="UP000828251">
    <property type="component" value="Unassembled WGS sequence"/>
</dbReference>
<protein>
    <recommendedName>
        <fullName evidence="2">SHSP domain-containing protein</fullName>
    </recommendedName>
</protein>
<sequence length="66" mass="7953">MLLLLLPKFNKINGQRNVEEEDKNDTWHGVECNNEQFMTKFRLPENVKMDQVKSFHGKWSSYRYCS</sequence>
<keyword evidence="4" id="KW-1185">Reference proteome</keyword>
<evidence type="ECO:0000313" key="4">
    <source>
        <dbReference type="Proteomes" id="UP000828251"/>
    </source>
</evidence>
<dbReference type="Gene3D" id="2.60.40.790">
    <property type="match status" value="1"/>
</dbReference>
<feature type="domain" description="SHSP" evidence="2">
    <location>
        <begin position="12"/>
        <end position="54"/>
    </location>
</feature>
<dbReference type="InterPro" id="IPR031107">
    <property type="entry name" value="Small_HSP"/>
</dbReference>
<gene>
    <name evidence="3" type="ORF">J1N35_046153</name>
</gene>
<dbReference type="SUPFAM" id="SSF49764">
    <property type="entry name" value="HSP20-like chaperones"/>
    <property type="match status" value="1"/>
</dbReference>
<evidence type="ECO:0000313" key="3">
    <source>
        <dbReference type="EMBL" id="KAH1030207.1"/>
    </source>
</evidence>
<dbReference type="InterPro" id="IPR008978">
    <property type="entry name" value="HSP20-like_chaperone"/>
</dbReference>
<dbReference type="AlphaFoldDB" id="A0A9D3U5E2"/>
<organism evidence="3 4">
    <name type="scientific">Gossypium stocksii</name>
    <dbReference type="NCBI Taxonomy" id="47602"/>
    <lineage>
        <taxon>Eukaryota</taxon>
        <taxon>Viridiplantae</taxon>
        <taxon>Streptophyta</taxon>
        <taxon>Embryophyta</taxon>
        <taxon>Tracheophyta</taxon>
        <taxon>Spermatophyta</taxon>
        <taxon>Magnoliopsida</taxon>
        <taxon>eudicotyledons</taxon>
        <taxon>Gunneridae</taxon>
        <taxon>Pentapetalae</taxon>
        <taxon>rosids</taxon>
        <taxon>malvids</taxon>
        <taxon>Malvales</taxon>
        <taxon>Malvaceae</taxon>
        <taxon>Malvoideae</taxon>
        <taxon>Gossypium</taxon>
    </lineage>
</organism>
<proteinExistence type="predicted"/>
<dbReference type="PANTHER" id="PTHR11527">
    <property type="entry name" value="HEAT-SHOCK PROTEIN 20 FAMILY MEMBER"/>
    <property type="match status" value="1"/>
</dbReference>
<keyword evidence="1" id="KW-0346">Stress response</keyword>
<dbReference type="OrthoDB" id="5511210at2759"/>